<evidence type="ECO:0000256" key="1">
    <source>
        <dbReference type="ARBA" id="ARBA00010759"/>
    </source>
</evidence>
<comment type="function">
    <text evidence="6">Removes the formyl group from the N-terminal Met of newly synthesized proteins. Requires at least a dipeptide for an efficient rate of reaction. N-terminal L-methionine is a prerequisite for activity but the enzyme has broad specificity at other positions.</text>
</comment>
<dbReference type="EC" id="3.5.1.88" evidence="6"/>
<evidence type="ECO:0000313" key="7">
    <source>
        <dbReference type="EMBL" id="AVX05592.1"/>
    </source>
</evidence>
<evidence type="ECO:0000256" key="2">
    <source>
        <dbReference type="ARBA" id="ARBA00022723"/>
    </source>
</evidence>
<feature type="active site" evidence="6">
    <location>
        <position position="137"/>
    </location>
</feature>
<proteinExistence type="inferred from homology"/>
<keyword evidence="4 6" id="KW-0648">Protein biosynthesis</keyword>
<name>A0A2R4MHV5_9HYPH</name>
<dbReference type="EMBL" id="CP021330">
    <property type="protein sequence ID" value="AVX05592.1"/>
    <property type="molecule type" value="Genomic_DNA"/>
</dbReference>
<sequence>MTIRPILHIPNDVLRKVATPVETVNDEIKTLIKDMFETMYDAPGVGLAAPQIGELHRVIVMDPSKEEDEPNPIAMVNPEITWASDETWVYQEGCLSIPEYYEDVERPVKIRVKYLDENGVAQELEAEELLSTVVQHEIDHLDGKLFIDYLSRLKRERVTKKFQKIAKRAAG</sequence>
<dbReference type="CDD" id="cd00487">
    <property type="entry name" value="Pep_deformylase"/>
    <property type="match status" value="1"/>
</dbReference>
<dbReference type="PANTHER" id="PTHR10458">
    <property type="entry name" value="PEPTIDE DEFORMYLASE"/>
    <property type="match status" value="1"/>
</dbReference>
<dbReference type="RefSeq" id="WP_117396428.1">
    <property type="nucleotide sequence ID" value="NZ_CP021330.1"/>
</dbReference>
<dbReference type="InterPro" id="IPR036821">
    <property type="entry name" value="Peptide_deformylase_sf"/>
</dbReference>
<comment type="similarity">
    <text evidence="1 6">Belongs to the polypeptide deformylase family.</text>
</comment>
<evidence type="ECO:0000256" key="4">
    <source>
        <dbReference type="ARBA" id="ARBA00022917"/>
    </source>
</evidence>
<dbReference type="AlphaFoldDB" id="A0A2R4MHV5"/>
<keyword evidence="8" id="KW-1185">Reference proteome</keyword>
<reference evidence="7 8" key="1">
    <citation type="submission" date="2017-05" db="EMBL/GenBank/DDBJ databases">
        <title>Genome Analysis of Maritalea myrionectae HL2708#5.</title>
        <authorList>
            <consortium name="Cotde Inc.-PKNU"/>
            <person name="Jang D."/>
            <person name="Oh H.-M."/>
        </authorList>
    </citation>
    <scope>NUCLEOTIDE SEQUENCE [LARGE SCALE GENOMIC DNA]</scope>
    <source>
        <strain evidence="7 8">HL2708#5</strain>
    </source>
</reference>
<gene>
    <name evidence="6" type="primary">def</name>
    <name evidence="7" type="ORF">MXMO3_03086</name>
</gene>
<dbReference type="Pfam" id="PF01327">
    <property type="entry name" value="Pep_deformylase"/>
    <property type="match status" value="1"/>
</dbReference>
<dbReference type="NCBIfam" id="TIGR00079">
    <property type="entry name" value="pept_deformyl"/>
    <property type="match status" value="1"/>
</dbReference>
<evidence type="ECO:0000256" key="6">
    <source>
        <dbReference type="HAMAP-Rule" id="MF_00163"/>
    </source>
</evidence>
<dbReference type="Gene3D" id="3.90.45.10">
    <property type="entry name" value="Peptide deformylase"/>
    <property type="match status" value="1"/>
</dbReference>
<feature type="binding site" evidence="6">
    <location>
        <position position="136"/>
    </location>
    <ligand>
        <name>Fe cation</name>
        <dbReference type="ChEBI" id="CHEBI:24875"/>
    </ligand>
</feature>
<dbReference type="PIRSF" id="PIRSF004749">
    <property type="entry name" value="Pep_def"/>
    <property type="match status" value="1"/>
</dbReference>
<accession>A0A2R4MHV5</accession>
<dbReference type="InterPro" id="IPR023635">
    <property type="entry name" value="Peptide_deformylase"/>
</dbReference>
<protein>
    <recommendedName>
        <fullName evidence="6">Peptide deformylase</fullName>
        <shortName evidence="6">PDF</shortName>
        <ecNumber evidence="6">3.5.1.88</ecNumber>
    </recommendedName>
    <alternativeName>
        <fullName evidence="6">Polypeptide deformylase</fullName>
    </alternativeName>
</protein>
<keyword evidence="3 6" id="KW-0378">Hydrolase</keyword>
<dbReference type="NCBIfam" id="NF001159">
    <property type="entry name" value="PRK00150.1-3"/>
    <property type="match status" value="1"/>
</dbReference>
<dbReference type="SUPFAM" id="SSF56420">
    <property type="entry name" value="Peptide deformylase"/>
    <property type="match status" value="1"/>
</dbReference>
<dbReference type="STRING" id="1122213.GCA_000423365_00778"/>
<dbReference type="KEGG" id="mmyr:MXMO3_03086"/>
<dbReference type="FunFam" id="3.90.45.10:FF:000005">
    <property type="entry name" value="Peptide deformylase"/>
    <property type="match status" value="1"/>
</dbReference>
<dbReference type="GO" id="GO:0042586">
    <property type="term" value="F:peptide deformylase activity"/>
    <property type="evidence" value="ECO:0007669"/>
    <property type="project" value="UniProtKB-UniRule"/>
</dbReference>
<evidence type="ECO:0000313" key="8">
    <source>
        <dbReference type="Proteomes" id="UP000258927"/>
    </source>
</evidence>
<feature type="binding site" evidence="6">
    <location>
        <position position="140"/>
    </location>
    <ligand>
        <name>Fe cation</name>
        <dbReference type="ChEBI" id="CHEBI:24875"/>
    </ligand>
</feature>
<evidence type="ECO:0000256" key="3">
    <source>
        <dbReference type="ARBA" id="ARBA00022801"/>
    </source>
</evidence>
<dbReference type="HAMAP" id="MF_00163">
    <property type="entry name" value="Pep_deformylase"/>
    <property type="match status" value="1"/>
</dbReference>
<dbReference type="GO" id="GO:0006412">
    <property type="term" value="P:translation"/>
    <property type="evidence" value="ECO:0007669"/>
    <property type="project" value="UniProtKB-UniRule"/>
</dbReference>
<feature type="binding site" evidence="6">
    <location>
        <position position="94"/>
    </location>
    <ligand>
        <name>Fe cation</name>
        <dbReference type="ChEBI" id="CHEBI:24875"/>
    </ligand>
</feature>
<dbReference type="Proteomes" id="UP000258927">
    <property type="component" value="Chromosome"/>
</dbReference>
<evidence type="ECO:0000256" key="5">
    <source>
        <dbReference type="ARBA" id="ARBA00023004"/>
    </source>
</evidence>
<dbReference type="GO" id="GO:0046872">
    <property type="term" value="F:metal ion binding"/>
    <property type="evidence" value="ECO:0007669"/>
    <property type="project" value="UniProtKB-KW"/>
</dbReference>
<keyword evidence="2 6" id="KW-0479">Metal-binding</keyword>
<comment type="catalytic activity">
    <reaction evidence="6">
        <text>N-terminal N-formyl-L-methionyl-[peptide] + H2O = N-terminal L-methionyl-[peptide] + formate</text>
        <dbReference type="Rhea" id="RHEA:24420"/>
        <dbReference type="Rhea" id="RHEA-COMP:10639"/>
        <dbReference type="Rhea" id="RHEA-COMP:10640"/>
        <dbReference type="ChEBI" id="CHEBI:15377"/>
        <dbReference type="ChEBI" id="CHEBI:15740"/>
        <dbReference type="ChEBI" id="CHEBI:49298"/>
        <dbReference type="ChEBI" id="CHEBI:64731"/>
        <dbReference type="EC" id="3.5.1.88"/>
    </reaction>
</comment>
<dbReference type="PRINTS" id="PR01576">
    <property type="entry name" value="PDEFORMYLASE"/>
</dbReference>
<organism evidence="7 8">
    <name type="scientific">Maritalea myrionectae</name>
    <dbReference type="NCBI Taxonomy" id="454601"/>
    <lineage>
        <taxon>Bacteria</taxon>
        <taxon>Pseudomonadati</taxon>
        <taxon>Pseudomonadota</taxon>
        <taxon>Alphaproteobacteria</taxon>
        <taxon>Hyphomicrobiales</taxon>
        <taxon>Devosiaceae</taxon>
        <taxon>Maritalea</taxon>
    </lineage>
</organism>
<keyword evidence="5 6" id="KW-0408">Iron</keyword>
<dbReference type="PANTHER" id="PTHR10458:SF22">
    <property type="entry name" value="PEPTIDE DEFORMYLASE"/>
    <property type="match status" value="1"/>
</dbReference>
<comment type="cofactor">
    <cofactor evidence="6">
        <name>Fe(2+)</name>
        <dbReference type="ChEBI" id="CHEBI:29033"/>
    </cofactor>
    <text evidence="6">Binds 1 Fe(2+) ion.</text>
</comment>